<sequence>MQCDMNGGGMDNPESLPYGPSTENEQVNYMGNNSRPQNNPYFTAHLSYSQFTYSIPLTSGPKFIRLHFYPTLYPDFDDPSKKAFFSVEGGGFTLLKNFSASLHVVPEVPLIIKEFFIKVDEGQRLNITFTPSPDITDSYAFINAIEVVSMSINLHYIPEINDDGVPFLTDDAYLTIAKPSALPVNESINLTFSSDTPSYSAPREVYVTARTMGTNKTRNENYQLTCEFSVDSRLHFCEFQIEITKEGDRVFEILLANSIAETAADVIFWSSGNGILVYRDYVVSIGRKGNQKQRNLTITLHPSPAWKTKYSDAILNGLEIFKLSNGVVLSSPNPVPINQKENSLPTSTKPNNKKAVLGIMVGVISSFVVLSLLCFFVYRQKIRVKDTSSNKRVSQWSQVFSKGVPIKESTKCGGSSLPFDLYRYFSLSEIKRATDNFDNIFIIGVGGFSNDYKGFIDGAETQVTIKRLNLESQQGAHEFRTEIKMLSQLRHLYLVSLIGYCNDYVEMILVYDYMANGTFRDHLYNTKNPPLPWK</sequence>
<evidence type="ECO:0000256" key="9">
    <source>
        <dbReference type="ARBA" id="ARBA00022989"/>
    </source>
</evidence>
<dbReference type="EMBL" id="JABEZW010000001">
    <property type="protein sequence ID" value="MBA0758258.1"/>
    <property type="molecule type" value="Genomic_DNA"/>
</dbReference>
<dbReference type="InterPro" id="IPR045272">
    <property type="entry name" value="ANXUR1/2-like"/>
</dbReference>
<dbReference type="GO" id="GO:0004714">
    <property type="term" value="F:transmembrane receptor protein tyrosine kinase activity"/>
    <property type="evidence" value="ECO:0007669"/>
    <property type="project" value="InterPro"/>
</dbReference>
<evidence type="ECO:0000256" key="5">
    <source>
        <dbReference type="ARBA" id="ARBA00022729"/>
    </source>
</evidence>
<evidence type="ECO:0000256" key="6">
    <source>
        <dbReference type="ARBA" id="ARBA00022741"/>
    </source>
</evidence>
<evidence type="ECO:0000259" key="14">
    <source>
        <dbReference type="PROSITE" id="PS50011"/>
    </source>
</evidence>
<feature type="region of interest" description="Disordered" evidence="12">
    <location>
        <begin position="1"/>
        <end position="34"/>
    </location>
</feature>
<dbReference type="Pfam" id="PF12819">
    <property type="entry name" value="Malectin_like"/>
    <property type="match status" value="1"/>
</dbReference>
<dbReference type="GO" id="GO:0016020">
    <property type="term" value="C:membrane"/>
    <property type="evidence" value="ECO:0007669"/>
    <property type="project" value="UniProtKB-SubCell"/>
</dbReference>
<evidence type="ECO:0000256" key="13">
    <source>
        <dbReference type="SAM" id="Phobius"/>
    </source>
</evidence>
<keyword evidence="6" id="KW-0547">Nucleotide-binding</keyword>
<keyword evidence="11" id="KW-0325">Glycoprotein</keyword>
<proteinExistence type="predicted"/>
<evidence type="ECO:0000256" key="10">
    <source>
        <dbReference type="ARBA" id="ARBA00023136"/>
    </source>
</evidence>
<dbReference type="Proteomes" id="UP000593568">
    <property type="component" value="Unassembled WGS sequence"/>
</dbReference>
<feature type="domain" description="Protein kinase" evidence="14">
    <location>
        <begin position="437"/>
        <end position="534"/>
    </location>
</feature>
<dbReference type="InterPro" id="IPR001245">
    <property type="entry name" value="Ser-Thr/Tyr_kinase_cat_dom"/>
</dbReference>
<dbReference type="InterPro" id="IPR011009">
    <property type="entry name" value="Kinase-like_dom_sf"/>
</dbReference>
<evidence type="ECO:0000256" key="8">
    <source>
        <dbReference type="ARBA" id="ARBA00022840"/>
    </source>
</evidence>
<dbReference type="PROSITE" id="PS50011">
    <property type="entry name" value="PROTEIN_KINASE_DOM"/>
    <property type="match status" value="1"/>
</dbReference>
<accession>A0A7J9DCC8</accession>
<dbReference type="InterPro" id="IPR024788">
    <property type="entry name" value="Malectin-like_Carb-bd_dom"/>
</dbReference>
<comment type="caution">
    <text evidence="15">The sequence shown here is derived from an EMBL/GenBank/DDBJ whole genome shotgun (WGS) entry which is preliminary data.</text>
</comment>
<feature type="compositionally biased region" description="Polar residues" evidence="12">
    <location>
        <begin position="21"/>
        <end position="34"/>
    </location>
</feature>
<keyword evidence="5" id="KW-0732">Signal</keyword>
<dbReference type="GO" id="GO:0005524">
    <property type="term" value="F:ATP binding"/>
    <property type="evidence" value="ECO:0007669"/>
    <property type="project" value="UniProtKB-KW"/>
</dbReference>
<dbReference type="Gene3D" id="2.60.120.430">
    <property type="entry name" value="Galactose-binding lectin"/>
    <property type="match status" value="2"/>
</dbReference>
<evidence type="ECO:0000313" key="16">
    <source>
        <dbReference type="Proteomes" id="UP000593568"/>
    </source>
</evidence>
<evidence type="ECO:0000256" key="1">
    <source>
        <dbReference type="ARBA" id="ARBA00004479"/>
    </source>
</evidence>
<keyword evidence="16" id="KW-1185">Reference proteome</keyword>
<dbReference type="Gene3D" id="3.30.200.20">
    <property type="entry name" value="Phosphorylase Kinase, domain 1"/>
    <property type="match status" value="1"/>
</dbReference>
<evidence type="ECO:0000256" key="4">
    <source>
        <dbReference type="ARBA" id="ARBA00022692"/>
    </source>
</evidence>
<comment type="subcellular location">
    <subcellularLocation>
        <location evidence="1">Membrane</location>
        <topology evidence="1">Single-pass type I membrane protein</topology>
    </subcellularLocation>
</comment>
<evidence type="ECO:0000256" key="11">
    <source>
        <dbReference type="ARBA" id="ARBA00023180"/>
    </source>
</evidence>
<dbReference type="InterPro" id="IPR000719">
    <property type="entry name" value="Prot_kinase_dom"/>
</dbReference>
<evidence type="ECO:0000313" key="15">
    <source>
        <dbReference type="EMBL" id="MBA0758258.1"/>
    </source>
</evidence>
<dbReference type="SUPFAM" id="SSF56112">
    <property type="entry name" value="Protein kinase-like (PK-like)"/>
    <property type="match status" value="1"/>
</dbReference>
<organism evidence="15 16">
    <name type="scientific">Gossypium trilobum</name>
    <dbReference type="NCBI Taxonomy" id="34281"/>
    <lineage>
        <taxon>Eukaryota</taxon>
        <taxon>Viridiplantae</taxon>
        <taxon>Streptophyta</taxon>
        <taxon>Embryophyta</taxon>
        <taxon>Tracheophyta</taxon>
        <taxon>Spermatophyta</taxon>
        <taxon>Magnoliopsida</taxon>
        <taxon>eudicotyledons</taxon>
        <taxon>Gunneridae</taxon>
        <taxon>Pentapetalae</taxon>
        <taxon>rosids</taxon>
        <taxon>malvids</taxon>
        <taxon>Malvales</taxon>
        <taxon>Malvaceae</taxon>
        <taxon>Malvoideae</taxon>
        <taxon>Gossypium</taxon>
    </lineage>
</organism>
<gene>
    <name evidence="15" type="ORF">Gotri_021271</name>
</gene>
<keyword evidence="7" id="KW-0418">Kinase</keyword>
<feature type="compositionally biased region" description="Gly residues" evidence="12">
    <location>
        <begin position="1"/>
        <end position="10"/>
    </location>
</feature>
<name>A0A7J9DCC8_9ROSI</name>
<dbReference type="FunFam" id="3.30.200.20:FF:000039">
    <property type="entry name" value="receptor-like protein kinase FERONIA"/>
    <property type="match status" value="1"/>
</dbReference>
<evidence type="ECO:0000256" key="7">
    <source>
        <dbReference type="ARBA" id="ARBA00022777"/>
    </source>
</evidence>
<dbReference type="Pfam" id="PF07714">
    <property type="entry name" value="PK_Tyr_Ser-Thr"/>
    <property type="match status" value="1"/>
</dbReference>
<dbReference type="PANTHER" id="PTHR34590">
    <property type="entry name" value="OS03G0124300 PROTEIN-RELATED"/>
    <property type="match status" value="1"/>
</dbReference>
<dbReference type="PANTHER" id="PTHR34590:SF15">
    <property type="entry name" value="PROTEIN KINASE DOMAIN-CONTAINING PROTEIN"/>
    <property type="match status" value="1"/>
</dbReference>
<keyword evidence="10 13" id="KW-0472">Membrane</keyword>
<keyword evidence="9 13" id="KW-1133">Transmembrane helix</keyword>
<evidence type="ECO:0000256" key="3">
    <source>
        <dbReference type="ARBA" id="ARBA00022679"/>
    </source>
</evidence>
<dbReference type="FunFam" id="2.60.120.430:FF:000003">
    <property type="entry name" value="FERONIA receptor-like kinase"/>
    <property type="match status" value="1"/>
</dbReference>
<evidence type="ECO:0000256" key="2">
    <source>
        <dbReference type="ARBA" id="ARBA00022527"/>
    </source>
</evidence>
<protein>
    <recommendedName>
        <fullName evidence="14">Protein kinase domain-containing protein</fullName>
    </recommendedName>
</protein>
<keyword evidence="4 13" id="KW-0812">Transmembrane</keyword>
<reference evidence="15 16" key="1">
    <citation type="journal article" date="2019" name="Genome Biol. Evol.">
        <title>Insights into the evolution of the New World diploid cottons (Gossypium, subgenus Houzingenia) based on genome sequencing.</title>
        <authorList>
            <person name="Grover C.E."/>
            <person name="Arick M.A. 2nd"/>
            <person name="Thrash A."/>
            <person name="Conover J.L."/>
            <person name="Sanders W.S."/>
            <person name="Peterson D.G."/>
            <person name="Frelichowski J.E."/>
            <person name="Scheffler J.A."/>
            <person name="Scheffler B.E."/>
            <person name="Wendel J.F."/>
        </authorList>
    </citation>
    <scope>NUCLEOTIDE SEQUENCE [LARGE SCALE GENOMIC DNA]</scope>
    <source>
        <strain evidence="15">8</strain>
        <tissue evidence="15">Leaf</tissue>
    </source>
</reference>
<keyword evidence="2" id="KW-0723">Serine/threonine-protein kinase</keyword>
<keyword evidence="3" id="KW-0808">Transferase</keyword>
<feature type="transmembrane region" description="Helical" evidence="13">
    <location>
        <begin position="355"/>
        <end position="378"/>
    </location>
</feature>
<dbReference type="AlphaFoldDB" id="A0A7J9DCC8"/>
<dbReference type="FunFam" id="2.60.120.430:FF:000007">
    <property type="entry name" value="FERONIA receptor-like kinase"/>
    <property type="match status" value="1"/>
</dbReference>
<evidence type="ECO:0000256" key="12">
    <source>
        <dbReference type="SAM" id="MobiDB-lite"/>
    </source>
</evidence>
<dbReference type="GO" id="GO:0004674">
    <property type="term" value="F:protein serine/threonine kinase activity"/>
    <property type="evidence" value="ECO:0007669"/>
    <property type="project" value="UniProtKB-KW"/>
</dbReference>
<keyword evidence="8" id="KW-0067">ATP-binding</keyword>